<comment type="pathway">
    <text evidence="1">Porphyrin-containing compound metabolism; siroheme biosynthesis; sirohydrochlorin from precorrin-2: step 1/1.</text>
</comment>
<dbReference type="InterPro" id="IPR006367">
    <property type="entry name" value="Sirohaem_synthase_N"/>
</dbReference>
<proteinExistence type="predicted"/>
<dbReference type="Gene3D" id="3.40.50.720">
    <property type="entry name" value="NAD(P)-binding Rossmann-like Domain"/>
    <property type="match status" value="1"/>
</dbReference>
<dbReference type="GO" id="GO:0019354">
    <property type="term" value="P:siroheme biosynthetic process"/>
    <property type="evidence" value="ECO:0007669"/>
    <property type="project" value="UniProtKB-UniPathway"/>
</dbReference>
<evidence type="ECO:0000256" key="4">
    <source>
        <dbReference type="ARBA" id="ARBA00023027"/>
    </source>
</evidence>
<dbReference type="InterPro" id="IPR042518">
    <property type="entry name" value="SirC_C"/>
</dbReference>
<keyword evidence="9" id="KW-1185">Reference proteome</keyword>
<dbReference type="InterPro" id="IPR036291">
    <property type="entry name" value="NAD(P)-bd_dom_sf"/>
</dbReference>
<dbReference type="NCBIfam" id="TIGR01470">
    <property type="entry name" value="cysG_Nterm"/>
    <property type="match status" value="1"/>
</dbReference>
<dbReference type="Pfam" id="PF14824">
    <property type="entry name" value="Sirohm_synth_M"/>
    <property type="match status" value="1"/>
</dbReference>
<dbReference type="PANTHER" id="PTHR35330">
    <property type="entry name" value="SIROHEME BIOSYNTHESIS PROTEIN MET8"/>
    <property type="match status" value="1"/>
</dbReference>
<dbReference type="GO" id="GO:0043115">
    <property type="term" value="F:precorrin-2 dehydrogenase activity"/>
    <property type="evidence" value="ECO:0007669"/>
    <property type="project" value="UniProtKB-EC"/>
</dbReference>
<dbReference type="EMBL" id="JACHHB010000009">
    <property type="protein sequence ID" value="MBB5174036.1"/>
    <property type="molecule type" value="Genomic_DNA"/>
</dbReference>
<accession>A0A840QRE5</accession>
<sequence>MTAPLMIQLAGKRCVVIGGGRIAARKIRFLLEEGADVTVISRECSKDLQPLRQQCHFLQKDLTKDHVHTIKSLLPDACFLAVVATNNRELNDHLSDTLTQHIPLINVVDNQEQSNFFFPAYIKQGLLKIAISTSGASPILAKKIKRHLQQEFGPEYKNYVKNLQDERTWAQKTFRTEEERKAYLEKITPFPLASEHEEN</sequence>
<keyword evidence="3 8" id="KW-0560">Oxidoreductase</keyword>
<dbReference type="SUPFAM" id="SSF75615">
    <property type="entry name" value="Siroheme synthase middle domains-like"/>
    <property type="match status" value="1"/>
</dbReference>
<comment type="catalytic activity">
    <reaction evidence="6">
        <text>precorrin-2 + NAD(+) = sirohydrochlorin + NADH + 2 H(+)</text>
        <dbReference type="Rhea" id="RHEA:15613"/>
        <dbReference type="ChEBI" id="CHEBI:15378"/>
        <dbReference type="ChEBI" id="CHEBI:57540"/>
        <dbReference type="ChEBI" id="CHEBI:57945"/>
        <dbReference type="ChEBI" id="CHEBI:58351"/>
        <dbReference type="ChEBI" id="CHEBI:58827"/>
        <dbReference type="EC" id="1.3.1.76"/>
    </reaction>
</comment>
<dbReference type="GO" id="GO:0004325">
    <property type="term" value="F:ferrochelatase activity"/>
    <property type="evidence" value="ECO:0007669"/>
    <property type="project" value="InterPro"/>
</dbReference>
<keyword evidence="5" id="KW-0627">Porphyrin biosynthesis</keyword>
<keyword evidence="8" id="KW-0456">Lyase</keyword>
<dbReference type="PANTHER" id="PTHR35330:SF1">
    <property type="entry name" value="SIROHEME BIOSYNTHESIS PROTEIN MET8"/>
    <property type="match status" value="1"/>
</dbReference>
<dbReference type="EC" id="1.3.1.76" evidence="2"/>
<evidence type="ECO:0000256" key="3">
    <source>
        <dbReference type="ARBA" id="ARBA00023002"/>
    </source>
</evidence>
<reference evidence="8 9" key="1">
    <citation type="submission" date="2020-08" db="EMBL/GenBank/DDBJ databases">
        <title>Genomic Encyclopedia of Type Strains, Phase IV (KMG-IV): sequencing the most valuable type-strain genomes for metagenomic binning, comparative biology and taxonomic classification.</title>
        <authorList>
            <person name="Goeker M."/>
        </authorList>
    </citation>
    <scope>NUCLEOTIDE SEQUENCE [LARGE SCALE GENOMIC DNA]</scope>
    <source>
        <strain evidence="8 9">DSM 24696</strain>
    </source>
</reference>
<protein>
    <recommendedName>
        <fullName evidence="2">precorrin-2 dehydrogenase</fullName>
        <ecNumber evidence="2">1.3.1.76</ecNumber>
    </recommendedName>
</protein>
<dbReference type="Proteomes" id="UP000551878">
    <property type="component" value="Unassembled WGS sequence"/>
</dbReference>
<gene>
    <name evidence="8" type="ORF">HNQ41_002226</name>
</gene>
<dbReference type="InterPro" id="IPR028281">
    <property type="entry name" value="Sirohaem_synthase_central"/>
</dbReference>
<evidence type="ECO:0000259" key="7">
    <source>
        <dbReference type="Pfam" id="PF14824"/>
    </source>
</evidence>
<dbReference type="Gene3D" id="1.10.8.610">
    <property type="entry name" value="SirC, precorrin-2 dehydrogenase, C-terminal helical domain-like"/>
    <property type="match status" value="1"/>
</dbReference>
<evidence type="ECO:0000313" key="9">
    <source>
        <dbReference type="Proteomes" id="UP000551878"/>
    </source>
</evidence>
<dbReference type="Pfam" id="PF13241">
    <property type="entry name" value="NAD_binding_7"/>
    <property type="match status" value="1"/>
</dbReference>
<evidence type="ECO:0000256" key="1">
    <source>
        <dbReference type="ARBA" id="ARBA00005010"/>
    </source>
</evidence>
<feature type="domain" description="Siroheme synthase central" evidence="7">
    <location>
        <begin position="125"/>
        <end position="150"/>
    </location>
</feature>
<dbReference type="UniPathway" id="UPA00262">
    <property type="reaction ID" value="UER00222"/>
</dbReference>
<dbReference type="SUPFAM" id="SSF51735">
    <property type="entry name" value="NAD(P)-binding Rossmann-fold domains"/>
    <property type="match status" value="1"/>
</dbReference>
<evidence type="ECO:0000256" key="2">
    <source>
        <dbReference type="ARBA" id="ARBA00012400"/>
    </source>
</evidence>
<comment type="caution">
    <text evidence="8">The sequence shown here is derived from an EMBL/GenBank/DDBJ whole genome shotgun (WGS) entry which is preliminary data.</text>
</comment>
<evidence type="ECO:0000256" key="5">
    <source>
        <dbReference type="ARBA" id="ARBA00023244"/>
    </source>
</evidence>
<evidence type="ECO:0000313" key="8">
    <source>
        <dbReference type="EMBL" id="MBB5174036.1"/>
    </source>
</evidence>
<dbReference type="AlphaFoldDB" id="A0A840QRE5"/>
<evidence type="ECO:0000256" key="6">
    <source>
        <dbReference type="ARBA" id="ARBA00047561"/>
    </source>
</evidence>
<name>A0A840QRE5_9BACI</name>
<organism evidence="8 9">
    <name type="scientific">Texcoconibacillus texcoconensis</name>
    <dbReference type="NCBI Taxonomy" id="1095777"/>
    <lineage>
        <taxon>Bacteria</taxon>
        <taxon>Bacillati</taxon>
        <taxon>Bacillota</taxon>
        <taxon>Bacilli</taxon>
        <taxon>Bacillales</taxon>
        <taxon>Bacillaceae</taxon>
        <taxon>Texcoconibacillus</taxon>
    </lineage>
</organism>
<dbReference type="RefSeq" id="WP_184664463.1">
    <property type="nucleotide sequence ID" value="NZ_JACHHB010000009.1"/>
</dbReference>
<dbReference type="InterPro" id="IPR028161">
    <property type="entry name" value="Met8-like"/>
</dbReference>
<keyword evidence="4" id="KW-0520">NAD</keyword>